<evidence type="ECO:0000313" key="2">
    <source>
        <dbReference type="EMBL" id="MDV6263128.1"/>
    </source>
</evidence>
<keyword evidence="3" id="KW-1185">Reference proteome</keyword>
<dbReference type="SUPFAM" id="SSF46785">
    <property type="entry name" value="Winged helix' DNA-binding domain"/>
    <property type="match status" value="1"/>
</dbReference>
<dbReference type="Gene3D" id="1.10.10.10">
    <property type="entry name" value="Winged helix-like DNA-binding domain superfamily/Winged helix DNA-binding domain"/>
    <property type="match status" value="1"/>
</dbReference>
<dbReference type="PANTHER" id="PTHR43252:SF7">
    <property type="entry name" value="TRANSCRIPTIONAL REGULATOR YQJI"/>
    <property type="match status" value="1"/>
</dbReference>
<dbReference type="RefSeq" id="WP_317565372.1">
    <property type="nucleotide sequence ID" value="NZ_JAWLJX010000005.1"/>
</dbReference>
<dbReference type="InterPro" id="IPR005149">
    <property type="entry name" value="Tscrpt_reg_PadR_N"/>
</dbReference>
<dbReference type="PANTHER" id="PTHR43252">
    <property type="entry name" value="TRANSCRIPTIONAL REGULATOR YQJI"/>
    <property type="match status" value="1"/>
</dbReference>
<name>A0ABU4BFY6_9NOCA</name>
<comment type="caution">
    <text evidence="2">The sequence shown here is derived from an EMBL/GenBank/DDBJ whole genome shotgun (WGS) entry which is preliminary data.</text>
</comment>
<dbReference type="Proteomes" id="UP001185755">
    <property type="component" value="Unassembled WGS sequence"/>
</dbReference>
<proteinExistence type="predicted"/>
<dbReference type="EMBL" id="JAWLJX010000005">
    <property type="protein sequence ID" value="MDV6263128.1"/>
    <property type="molecule type" value="Genomic_DNA"/>
</dbReference>
<organism evidence="2 3">
    <name type="scientific">Rhodococcoides yunnanense</name>
    <dbReference type="NCBI Taxonomy" id="278209"/>
    <lineage>
        <taxon>Bacteria</taxon>
        <taxon>Bacillati</taxon>
        <taxon>Actinomycetota</taxon>
        <taxon>Actinomycetes</taxon>
        <taxon>Mycobacteriales</taxon>
        <taxon>Nocardiaceae</taxon>
        <taxon>Rhodococcoides</taxon>
    </lineage>
</organism>
<accession>A0ABU4BFY6</accession>
<feature type="domain" description="Transcription regulator PadR N-terminal" evidence="1">
    <location>
        <begin position="9"/>
        <end position="85"/>
    </location>
</feature>
<evidence type="ECO:0000313" key="3">
    <source>
        <dbReference type="Proteomes" id="UP001185755"/>
    </source>
</evidence>
<dbReference type="Pfam" id="PF03551">
    <property type="entry name" value="PadR"/>
    <property type="match status" value="1"/>
</dbReference>
<reference evidence="2 3" key="1">
    <citation type="submission" date="2023-10" db="EMBL/GenBank/DDBJ databases">
        <title>Development of a sustainable strategy for remediation of hydrocarbon-contaminated territories based on the waste exchange concept.</title>
        <authorList>
            <person name="Krivoruchko A."/>
        </authorList>
    </citation>
    <scope>NUCLEOTIDE SEQUENCE [LARGE SCALE GENOMIC DNA]</scope>
    <source>
        <strain evidence="2 3">IEGM 1323</strain>
    </source>
</reference>
<dbReference type="InterPro" id="IPR036390">
    <property type="entry name" value="WH_DNA-bd_sf"/>
</dbReference>
<gene>
    <name evidence="2" type="ORF">R3P96_17460</name>
</gene>
<evidence type="ECO:0000259" key="1">
    <source>
        <dbReference type="Pfam" id="PF03551"/>
    </source>
</evidence>
<dbReference type="InterPro" id="IPR036388">
    <property type="entry name" value="WH-like_DNA-bd_sf"/>
</dbReference>
<protein>
    <submittedName>
        <fullName evidence="2">PadR family transcriptional regulator</fullName>
    </submittedName>
</protein>
<sequence length="188" mass="20991">MAGDARLFVLATLDRLGEAHGHQVIREAAVDSLARWAHVSQGALYSALRKCEADGLVSEVRTEQVGRFPARTVYRLTDHGLIALEEGRDRAWTRTGVPADPFDLALSVSDGADAAVLRTVIEGRLSDYSKALTQLRTDYETLDDRLEPTARAVFRHVLMRHETEIAWHKELLDTVDDFGTQRAPLEKQ</sequence>